<evidence type="ECO:0000313" key="1">
    <source>
        <dbReference type="EMBL" id="KAH8493955.1"/>
    </source>
</evidence>
<feature type="non-terminal residue" evidence="1">
    <location>
        <position position="1"/>
    </location>
</feature>
<reference evidence="1" key="1">
    <citation type="journal article" date="2021" name="J. Hered.">
        <title>Genome Assembly of Salicaceae Populus deltoides (Eastern Cottonwood) I-69 Based on Nanopore Sequencing and Hi-C Technologies.</title>
        <authorList>
            <person name="Bai S."/>
            <person name="Wu H."/>
            <person name="Zhang J."/>
            <person name="Pan Z."/>
            <person name="Zhao W."/>
            <person name="Li Z."/>
            <person name="Tong C."/>
        </authorList>
    </citation>
    <scope>NUCLEOTIDE SEQUENCE</scope>
    <source>
        <tissue evidence="1">Leaf</tissue>
    </source>
</reference>
<proteinExistence type="predicted"/>
<comment type="caution">
    <text evidence="1">The sequence shown here is derived from an EMBL/GenBank/DDBJ whole genome shotgun (WGS) entry which is preliminary data.</text>
</comment>
<evidence type="ECO:0000313" key="2">
    <source>
        <dbReference type="Proteomes" id="UP000807159"/>
    </source>
</evidence>
<dbReference type="Proteomes" id="UP000807159">
    <property type="component" value="Chromosome 11"/>
</dbReference>
<name>A0A8T2XK82_POPDE</name>
<gene>
    <name evidence="1" type="ORF">H0E87_020643</name>
</gene>
<keyword evidence="2" id="KW-1185">Reference proteome</keyword>
<dbReference type="AlphaFoldDB" id="A0A8T2XK82"/>
<organism evidence="1 2">
    <name type="scientific">Populus deltoides</name>
    <name type="common">Eastern poplar</name>
    <name type="synonym">Eastern cottonwood</name>
    <dbReference type="NCBI Taxonomy" id="3696"/>
    <lineage>
        <taxon>Eukaryota</taxon>
        <taxon>Viridiplantae</taxon>
        <taxon>Streptophyta</taxon>
        <taxon>Embryophyta</taxon>
        <taxon>Tracheophyta</taxon>
        <taxon>Spermatophyta</taxon>
        <taxon>Magnoliopsida</taxon>
        <taxon>eudicotyledons</taxon>
        <taxon>Gunneridae</taxon>
        <taxon>Pentapetalae</taxon>
        <taxon>rosids</taxon>
        <taxon>fabids</taxon>
        <taxon>Malpighiales</taxon>
        <taxon>Salicaceae</taxon>
        <taxon>Saliceae</taxon>
        <taxon>Populus</taxon>
    </lineage>
</organism>
<protein>
    <submittedName>
        <fullName evidence="1">Uncharacterized protein</fullName>
    </submittedName>
</protein>
<sequence>QVCRFLSLLVSDAVANETENGGPLANQYCSSVSRVAGREGRLLLVLPLRLRKGVASAGSIIAAEEGY</sequence>
<feature type="non-terminal residue" evidence="1">
    <location>
        <position position="67"/>
    </location>
</feature>
<accession>A0A8T2XK82</accession>
<dbReference type="EMBL" id="JACEGQ020000011">
    <property type="protein sequence ID" value="KAH8493955.1"/>
    <property type="molecule type" value="Genomic_DNA"/>
</dbReference>